<feature type="chain" id="PRO_5020336054" evidence="1">
    <location>
        <begin position="25"/>
        <end position="410"/>
    </location>
</feature>
<dbReference type="OrthoDB" id="5489603at2"/>
<dbReference type="SUPFAM" id="SSF51261">
    <property type="entry name" value="Duplicated hybrid motif"/>
    <property type="match status" value="1"/>
</dbReference>
<evidence type="ECO:0000313" key="3">
    <source>
        <dbReference type="EMBL" id="TCO42910.1"/>
    </source>
</evidence>
<dbReference type="EMBL" id="SLWQ01000001">
    <property type="protein sequence ID" value="TCO42910.1"/>
    <property type="molecule type" value="Genomic_DNA"/>
</dbReference>
<sequence>MKRSRPLYLAAAAAALFTTVAARAAITLELHDPPGVQPTAAGRALVYEVNLRNLDAGCARLVDVRAQGGALERRYHGPAIAANALVYDATMHPLPNPAPGETEPHPVDVPAGGGAVLYFFLVLADGAPAPVALRHTFTVTACDDAGGTPRTIVDETPLPQAGPVVVGLPFRGPGWVAGDSVNPTGVHRRTLIPIRGADGAYVTGAFHVPERYAIDWVVVDDAARRAVGPLDANASYLAYGREILAVADGTISKTRDGMPQGTPPFNPPGQTTETAAGNFIMQDIGGGHYAFYAHLQPGSLRVHEGDRVARGQVIALLGNSGNSSEAHLHFHVSDANDPLMSEGVPFVFDRFRETGQADGLDEATGLFDDVARDAPVTRLLSMPRSYSIVDADPAPPAPFEWAFPLSHCTP</sequence>
<evidence type="ECO:0000313" key="4">
    <source>
        <dbReference type="Proteomes" id="UP000294862"/>
    </source>
</evidence>
<feature type="domain" description="M23ase beta-sheet core" evidence="2">
    <location>
        <begin position="238"/>
        <end position="337"/>
    </location>
</feature>
<evidence type="ECO:0000259" key="2">
    <source>
        <dbReference type="Pfam" id="PF01551"/>
    </source>
</evidence>
<dbReference type="CDD" id="cd12797">
    <property type="entry name" value="M23_peptidase"/>
    <property type="match status" value="1"/>
</dbReference>
<protein>
    <submittedName>
        <fullName evidence="3">Peptidase M23-like protein</fullName>
    </submittedName>
</protein>
<feature type="signal peptide" evidence="1">
    <location>
        <begin position="1"/>
        <end position="24"/>
    </location>
</feature>
<dbReference type="Pfam" id="PF01551">
    <property type="entry name" value="Peptidase_M23"/>
    <property type="match status" value="1"/>
</dbReference>
<evidence type="ECO:0000256" key="1">
    <source>
        <dbReference type="SAM" id="SignalP"/>
    </source>
</evidence>
<dbReference type="Proteomes" id="UP000294862">
    <property type="component" value="Unassembled WGS sequence"/>
</dbReference>
<proteinExistence type="predicted"/>
<dbReference type="InterPro" id="IPR016047">
    <property type="entry name" value="M23ase_b-sheet_dom"/>
</dbReference>
<organism evidence="3 4">
    <name type="scientific">Dokdonella fugitiva</name>
    <dbReference type="NCBI Taxonomy" id="328517"/>
    <lineage>
        <taxon>Bacteria</taxon>
        <taxon>Pseudomonadati</taxon>
        <taxon>Pseudomonadota</taxon>
        <taxon>Gammaproteobacteria</taxon>
        <taxon>Lysobacterales</taxon>
        <taxon>Rhodanobacteraceae</taxon>
        <taxon>Dokdonella</taxon>
    </lineage>
</organism>
<accession>A0A4V2S344</accession>
<dbReference type="GO" id="GO:0004222">
    <property type="term" value="F:metalloendopeptidase activity"/>
    <property type="evidence" value="ECO:0007669"/>
    <property type="project" value="TreeGrafter"/>
</dbReference>
<dbReference type="InterPro" id="IPR011055">
    <property type="entry name" value="Dup_hybrid_motif"/>
</dbReference>
<dbReference type="AlphaFoldDB" id="A0A4V2S344"/>
<dbReference type="PANTHER" id="PTHR21666:SF270">
    <property type="entry name" value="MUREIN HYDROLASE ACTIVATOR ENVC"/>
    <property type="match status" value="1"/>
</dbReference>
<dbReference type="PANTHER" id="PTHR21666">
    <property type="entry name" value="PEPTIDASE-RELATED"/>
    <property type="match status" value="1"/>
</dbReference>
<name>A0A4V2S344_9GAMM</name>
<keyword evidence="1" id="KW-0732">Signal</keyword>
<reference evidence="3 4" key="1">
    <citation type="journal article" date="2015" name="Stand. Genomic Sci.">
        <title>Genomic Encyclopedia of Bacterial and Archaeal Type Strains, Phase III: the genomes of soil and plant-associated and newly described type strains.</title>
        <authorList>
            <person name="Whitman W.B."/>
            <person name="Woyke T."/>
            <person name="Klenk H.P."/>
            <person name="Zhou Y."/>
            <person name="Lilburn T.G."/>
            <person name="Beck B.J."/>
            <person name="De Vos P."/>
            <person name="Vandamme P."/>
            <person name="Eisen J.A."/>
            <person name="Garrity G."/>
            <person name="Hugenholtz P."/>
            <person name="Kyrpides N.C."/>
        </authorList>
    </citation>
    <scope>NUCLEOTIDE SEQUENCE [LARGE SCALE GENOMIC DNA]</scope>
    <source>
        <strain evidence="3 4">A3</strain>
    </source>
</reference>
<comment type="caution">
    <text evidence="3">The sequence shown here is derived from an EMBL/GenBank/DDBJ whole genome shotgun (WGS) entry which is preliminary data.</text>
</comment>
<dbReference type="Gene3D" id="2.70.70.10">
    <property type="entry name" value="Glucose Permease (Domain IIA)"/>
    <property type="match status" value="1"/>
</dbReference>
<keyword evidence="4" id="KW-1185">Reference proteome</keyword>
<dbReference type="RefSeq" id="WP_158287265.1">
    <property type="nucleotide sequence ID" value="NZ_SLWQ01000001.1"/>
</dbReference>
<dbReference type="InterPro" id="IPR050570">
    <property type="entry name" value="Cell_wall_metabolism_enzyme"/>
</dbReference>
<gene>
    <name evidence="3" type="ORF">EV148_101317</name>
</gene>